<dbReference type="AlphaFoldDB" id="A0AAE0H2F8"/>
<dbReference type="Proteomes" id="UP001190700">
    <property type="component" value="Unassembled WGS sequence"/>
</dbReference>
<gene>
    <name evidence="1" type="ORF">CYMTET_3861</name>
</gene>
<reference evidence="1 2" key="1">
    <citation type="journal article" date="2015" name="Genome Biol. Evol.">
        <title>Comparative Genomics of a Bacterivorous Green Alga Reveals Evolutionary Causalities and Consequences of Phago-Mixotrophic Mode of Nutrition.</title>
        <authorList>
            <person name="Burns J.A."/>
            <person name="Paasch A."/>
            <person name="Narechania A."/>
            <person name="Kim E."/>
        </authorList>
    </citation>
    <scope>NUCLEOTIDE SEQUENCE [LARGE SCALE GENOMIC DNA]</scope>
    <source>
        <strain evidence="1 2">PLY_AMNH</strain>
    </source>
</reference>
<comment type="caution">
    <text evidence="1">The sequence shown here is derived from an EMBL/GenBank/DDBJ whole genome shotgun (WGS) entry which is preliminary data.</text>
</comment>
<dbReference type="EMBL" id="LGRX02000421">
    <property type="protein sequence ID" value="KAK3288643.1"/>
    <property type="molecule type" value="Genomic_DNA"/>
</dbReference>
<evidence type="ECO:0000313" key="2">
    <source>
        <dbReference type="Proteomes" id="UP001190700"/>
    </source>
</evidence>
<sequence>MDTCKTRLQVWAQWENGTSDSVLQIQTDWKRDTRLVVSVRLRGLCDPHPWKQMYATRSDLSHRTYGVDDFIGMGSCVARFEMREGAAYAQFLRACGDTERTMSTPESSTSLDRETAFEEARVVPVVLDVRHVRDDSYLVTSATAFRGLLSSQIRTLQSPGGCDSVYVMESKTDLRDGDHGVFVGSYGENPTDVRIVSKVLNDSHTLRMRDKKEARVTDSEGGHIHDEFMCRVIGLYNRMQDVEFEEEVISVCYATSVTFEDVFRKMCELYRLCLYNDMNWLRVMVTLYLLNKYRHSPLLCELYQFYHELKEVGVCVSFEERVLNASIQKIMKSPKDVDQVLAETFVDKCTREMQPWQTHIWRTFICETKKRPRDLA</sequence>
<name>A0AAE0H2F8_9CHLO</name>
<protein>
    <submittedName>
        <fullName evidence="1">Uncharacterized protein</fullName>
    </submittedName>
</protein>
<organism evidence="1 2">
    <name type="scientific">Cymbomonas tetramitiformis</name>
    <dbReference type="NCBI Taxonomy" id="36881"/>
    <lineage>
        <taxon>Eukaryota</taxon>
        <taxon>Viridiplantae</taxon>
        <taxon>Chlorophyta</taxon>
        <taxon>Pyramimonadophyceae</taxon>
        <taxon>Pyramimonadales</taxon>
        <taxon>Pyramimonadaceae</taxon>
        <taxon>Cymbomonas</taxon>
    </lineage>
</organism>
<keyword evidence="2" id="KW-1185">Reference proteome</keyword>
<accession>A0AAE0H2F8</accession>
<proteinExistence type="predicted"/>
<evidence type="ECO:0000313" key="1">
    <source>
        <dbReference type="EMBL" id="KAK3288643.1"/>
    </source>
</evidence>